<evidence type="ECO:0008006" key="4">
    <source>
        <dbReference type="Google" id="ProtNLM"/>
    </source>
</evidence>
<keyword evidence="1" id="KW-1133">Transmembrane helix</keyword>
<feature type="transmembrane region" description="Helical" evidence="1">
    <location>
        <begin position="6"/>
        <end position="27"/>
    </location>
</feature>
<dbReference type="Proteomes" id="UP001254813">
    <property type="component" value="Unassembled WGS sequence"/>
</dbReference>
<evidence type="ECO:0000313" key="3">
    <source>
        <dbReference type="Proteomes" id="UP001254813"/>
    </source>
</evidence>
<evidence type="ECO:0000256" key="1">
    <source>
        <dbReference type="SAM" id="Phobius"/>
    </source>
</evidence>
<reference evidence="2 3" key="1">
    <citation type="submission" date="2022-06" db="EMBL/GenBank/DDBJ databases">
        <title>Halogeometricum sp. a new haloarchaeum isolate from saline soil.</title>
        <authorList>
            <person name="Strakova D."/>
            <person name="Galisteo C."/>
            <person name="Sanchez-Porro C."/>
            <person name="Ventosa A."/>
        </authorList>
    </citation>
    <scope>NUCLEOTIDE SEQUENCE [LARGE SCALE GENOMIC DNA]</scope>
    <source>
        <strain evidence="3">S3BR25-2</strain>
    </source>
</reference>
<proteinExistence type="predicted"/>
<feature type="transmembrane region" description="Helical" evidence="1">
    <location>
        <begin position="39"/>
        <end position="62"/>
    </location>
</feature>
<accession>A0ABU2G761</accession>
<keyword evidence="1" id="KW-0472">Membrane</keyword>
<keyword evidence="3" id="KW-1185">Reference proteome</keyword>
<dbReference type="RefSeq" id="WP_310930626.1">
    <property type="nucleotide sequence ID" value="NZ_JAMQOQ010000007.1"/>
</dbReference>
<protein>
    <recommendedName>
        <fullName evidence="4">YapH protein</fullName>
    </recommendedName>
</protein>
<dbReference type="InterPro" id="IPR055943">
    <property type="entry name" value="DUF7521"/>
</dbReference>
<dbReference type="Pfam" id="PF24365">
    <property type="entry name" value="DUF7521"/>
    <property type="match status" value="1"/>
</dbReference>
<gene>
    <name evidence="2" type="ORF">NDI79_20830</name>
</gene>
<organism evidence="2 3">
    <name type="scientific">Halogeometricum luteum</name>
    <dbReference type="NCBI Taxonomy" id="2950537"/>
    <lineage>
        <taxon>Archaea</taxon>
        <taxon>Methanobacteriati</taxon>
        <taxon>Methanobacteriota</taxon>
        <taxon>Stenosarchaea group</taxon>
        <taxon>Halobacteria</taxon>
        <taxon>Halobacteriales</taxon>
        <taxon>Haloferacaceae</taxon>
        <taxon>Halogeometricum</taxon>
    </lineage>
</organism>
<dbReference type="EMBL" id="JAMQOQ010000007">
    <property type="protein sequence ID" value="MDS0296617.1"/>
    <property type="molecule type" value="Genomic_DNA"/>
</dbReference>
<feature type="transmembrane region" description="Helical" evidence="1">
    <location>
        <begin position="68"/>
        <end position="89"/>
    </location>
</feature>
<name>A0ABU2G761_9EURY</name>
<keyword evidence="1" id="KW-0812">Transmembrane</keyword>
<comment type="caution">
    <text evidence="2">The sequence shown here is derived from an EMBL/GenBank/DDBJ whole genome shotgun (WGS) entry which is preliminary data.</text>
</comment>
<evidence type="ECO:0000313" key="2">
    <source>
        <dbReference type="EMBL" id="MDS0296617.1"/>
    </source>
</evidence>
<sequence length="92" mass="9948">MNEIVTAIVLVRSGILLLVSGITYLAFKTYRRTGERTLRALGLGFGVITVGTLTTSSANQFFSAPLEIGILVNSIFVAVGFAIITYSLYTQR</sequence>